<keyword evidence="2" id="KW-1133">Transmembrane helix</keyword>
<protein>
    <submittedName>
        <fullName evidence="3">Uncharacterized protein</fullName>
    </submittedName>
</protein>
<gene>
    <name evidence="3" type="ORF">JZ786_22560</name>
</gene>
<feature type="region of interest" description="Disordered" evidence="1">
    <location>
        <begin position="1"/>
        <end position="43"/>
    </location>
</feature>
<evidence type="ECO:0000313" key="3">
    <source>
        <dbReference type="EMBL" id="QSO47148.1"/>
    </source>
</evidence>
<keyword evidence="2" id="KW-0812">Transmembrane</keyword>
<sequence>MAQRYRLTRIDASNGPRSDKESNRQLSEHENRRQRPYMGQGMSGGWYGTQRPYSHRQGGVHDPYNVDNQYAAEQHARMVSKPRYGWLWALVGMAAVVLIVVAAVWMSGVSGSLHHLNQTAQQNASSLARQSAQLTGIQARLQQISQQLSLISQQISTFFGNIMQAMSSGKL</sequence>
<keyword evidence="2" id="KW-0472">Membrane</keyword>
<dbReference type="EMBL" id="CP071182">
    <property type="protein sequence ID" value="QSO47148.1"/>
    <property type="molecule type" value="Genomic_DNA"/>
</dbReference>
<reference evidence="3 4" key="1">
    <citation type="submission" date="2021-02" db="EMBL/GenBank/DDBJ databases">
        <title>Alicyclobacillus curvatus sp. nov. and Alicyclobacillus mengziensis sp. nov., two acidophilic bacteria isolated from acid mine drainage.</title>
        <authorList>
            <person name="Huang Y."/>
        </authorList>
    </citation>
    <scope>NUCLEOTIDE SEQUENCE [LARGE SCALE GENOMIC DNA]</scope>
    <source>
        <strain evidence="3 4">S30H14</strain>
    </source>
</reference>
<dbReference type="RefSeq" id="WP_206656508.1">
    <property type="nucleotide sequence ID" value="NZ_CP071182.1"/>
</dbReference>
<organism evidence="3 4">
    <name type="scientific">Alicyclobacillus mengziensis</name>
    <dbReference type="NCBI Taxonomy" id="2931921"/>
    <lineage>
        <taxon>Bacteria</taxon>
        <taxon>Bacillati</taxon>
        <taxon>Bacillota</taxon>
        <taxon>Bacilli</taxon>
        <taxon>Bacillales</taxon>
        <taxon>Alicyclobacillaceae</taxon>
        <taxon>Alicyclobacillus</taxon>
    </lineage>
</organism>
<evidence type="ECO:0000313" key="4">
    <source>
        <dbReference type="Proteomes" id="UP000663505"/>
    </source>
</evidence>
<dbReference type="KEGG" id="afx:JZ786_22560"/>
<name>A0A9X7Z7E8_9BACL</name>
<proteinExistence type="predicted"/>
<dbReference type="Proteomes" id="UP000663505">
    <property type="component" value="Chromosome"/>
</dbReference>
<evidence type="ECO:0000256" key="2">
    <source>
        <dbReference type="SAM" id="Phobius"/>
    </source>
</evidence>
<accession>A0A9X7Z7E8</accession>
<feature type="transmembrane region" description="Helical" evidence="2">
    <location>
        <begin position="86"/>
        <end position="106"/>
    </location>
</feature>
<keyword evidence="4" id="KW-1185">Reference proteome</keyword>
<evidence type="ECO:0000256" key="1">
    <source>
        <dbReference type="SAM" id="MobiDB-lite"/>
    </source>
</evidence>
<feature type="compositionally biased region" description="Basic and acidic residues" evidence="1">
    <location>
        <begin position="17"/>
        <end position="33"/>
    </location>
</feature>
<dbReference type="AlphaFoldDB" id="A0A9X7Z7E8"/>